<gene>
    <name evidence="1" type="ORF">SD77_0139</name>
</gene>
<proteinExistence type="predicted"/>
<evidence type="ECO:0000313" key="2">
    <source>
        <dbReference type="Proteomes" id="UP000031982"/>
    </source>
</evidence>
<protein>
    <submittedName>
        <fullName evidence="1">Uncharacterized protein</fullName>
    </submittedName>
</protein>
<name>A0ABR5B000_BACBA</name>
<dbReference type="Proteomes" id="UP000031982">
    <property type="component" value="Unassembled WGS sequence"/>
</dbReference>
<accession>A0ABR5B000</accession>
<dbReference type="EMBL" id="JXLP01000001">
    <property type="protein sequence ID" value="KIL80291.1"/>
    <property type="molecule type" value="Genomic_DNA"/>
</dbReference>
<reference evidence="1 2" key="1">
    <citation type="submission" date="2015-01" db="EMBL/GenBank/DDBJ databases">
        <title>Genome Assembly of Bacillus badius MTCC 1458.</title>
        <authorList>
            <person name="Verma A."/>
            <person name="Khatri I."/>
            <person name="Mual P."/>
            <person name="Subramanian S."/>
            <person name="Krishnamurthi S."/>
        </authorList>
    </citation>
    <scope>NUCLEOTIDE SEQUENCE [LARGE SCALE GENOMIC DNA]</scope>
    <source>
        <strain evidence="1 2">MTCC 1458</strain>
    </source>
</reference>
<comment type="caution">
    <text evidence="1">The sequence shown here is derived from an EMBL/GenBank/DDBJ whole genome shotgun (WGS) entry which is preliminary data.</text>
</comment>
<sequence>MFFPRPSRRGKTSDGVGGYIFLYSLDKGWLYENVKVWELFFKGKKYGI</sequence>
<evidence type="ECO:0000313" key="1">
    <source>
        <dbReference type="EMBL" id="KIL80291.1"/>
    </source>
</evidence>
<keyword evidence="2" id="KW-1185">Reference proteome</keyword>
<organism evidence="1 2">
    <name type="scientific">Bacillus badius</name>
    <dbReference type="NCBI Taxonomy" id="1455"/>
    <lineage>
        <taxon>Bacteria</taxon>
        <taxon>Bacillati</taxon>
        <taxon>Bacillota</taxon>
        <taxon>Bacilli</taxon>
        <taxon>Bacillales</taxon>
        <taxon>Bacillaceae</taxon>
        <taxon>Pseudobacillus</taxon>
    </lineage>
</organism>